<sequence>MDAGSDKIAHDAKVGSATLTDGSDPEVGSTHDIRTRHHELHRKLNSKQVQLFAIGGAIGTSLYVQMGSALPKGGPAGLFLGFWVWGLVMLCVNECFAEMVCYAPIASPFIRLGGFWVDKALELAMSWNFFLNMALLVPFEIVAFNILLTFWTDKVPVEAVIVIVLLIYGCLNLVSVKYFGIAEFYLSTFKVMLIVGLLCFTFVTMLGGNPLHDRYGFRYWNDPGPFVEHLVPGSTGQFLGFLSCMVQATFSICGPEYISMVAGETKAPRKVLPKAFRSFVWRILVFFCTSALAMGIVIPSNDETLLAVLGGDISGSGTGAASPYVIAMQRLQISGLPSVVNVGIMTSVLSAGNGILFAATRTLYGMSLDGTAPRFFSKTLKSGVPIYSVLGGLSVGLLAFLQTSNSSAKVLTWLVYLITACQLLNYFSTALTYRHFYAALKQQGVDRNTLPYKGKFQPYTSYIAMFATALMLFLLGYDLFITGGWDILYFFLDYTFLGVFPLAVIGWKVVKRTKYIRPGTADLTVGGLVPAIDEYERCTEEEPTPSQGLEVALDRLFNGKSTKKG</sequence>
<dbReference type="Pfam" id="PF00324">
    <property type="entry name" value="AA_permease"/>
    <property type="match status" value="1"/>
</dbReference>
<dbReference type="RefSeq" id="XP_064701918.1">
    <property type="nucleotide sequence ID" value="XM_064852013.1"/>
</dbReference>
<dbReference type="EMBL" id="JAVRRD010000031">
    <property type="protein sequence ID" value="KAK5046324.1"/>
    <property type="molecule type" value="Genomic_DNA"/>
</dbReference>
<keyword evidence="4 5" id="KW-0472">Membrane</keyword>
<dbReference type="InterPro" id="IPR050524">
    <property type="entry name" value="APC_YAT"/>
</dbReference>
<dbReference type="AlphaFoldDB" id="A0AAV9MXH5"/>
<evidence type="ECO:0000256" key="5">
    <source>
        <dbReference type="SAM" id="Phobius"/>
    </source>
</evidence>
<protein>
    <recommendedName>
        <fullName evidence="6">Amino acid permease/ SLC12A domain-containing protein</fullName>
    </recommendedName>
</protein>
<keyword evidence="3 5" id="KW-1133">Transmembrane helix</keyword>
<feature type="transmembrane region" description="Helical" evidence="5">
    <location>
        <begin position="487"/>
        <end position="507"/>
    </location>
</feature>
<feature type="transmembrane region" description="Helical" evidence="5">
    <location>
        <begin position="51"/>
        <end position="70"/>
    </location>
</feature>
<feature type="transmembrane region" description="Helical" evidence="5">
    <location>
        <begin position="191"/>
        <end position="211"/>
    </location>
</feature>
<reference evidence="7 8" key="1">
    <citation type="submission" date="2023-08" db="EMBL/GenBank/DDBJ databases">
        <title>Black Yeasts Isolated from many extreme environments.</title>
        <authorList>
            <person name="Coleine C."/>
            <person name="Stajich J.E."/>
            <person name="Selbmann L."/>
        </authorList>
    </citation>
    <scope>NUCLEOTIDE SEQUENCE [LARGE SCALE GENOMIC DNA]</scope>
    <source>
        <strain evidence="7 8">CCFEE 5792</strain>
    </source>
</reference>
<evidence type="ECO:0000259" key="6">
    <source>
        <dbReference type="Pfam" id="PF00324"/>
    </source>
</evidence>
<dbReference type="Gene3D" id="1.20.1740.10">
    <property type="entry name" value="Amino acid/polyamine transporter I"/>
    <property type="match status" value="1"/>
</dbReference>
<feature type="transmembrane region" description="Helical" evidence="5">
    <location>
        <begin position="384"/>
        <end position="401"/>
    </location>
</feature>
<organism evidence="7 8">
    <name type="scientific">Exophiala bonariae</name>
    <dbReference type="NCBI Taxonomy" id="1690606"/>
    <lineage>
        <taxon>Eukaryota</taxon>
        <taxon>Fungi</taxon>
        <taxon>Dikarya</taxon>
        <taxon>Ascomycota</taxon>
        <taxon>Pezizomycotina</taxon>
        <taxon>Eurotiomycetes</taxon>
        <taxon>Chaetothyriomycetidae</taxon>
        <taxon>Chaetothyriales</taxon>
        <taxon>Herpotrichiellaceae</taxon>
        <taxon>Exophiala</taxon>
    </lineage>
</organism>
<evidence type="ECO:0000256" key="4">
    <source>
        <dbReference type="ARBA" id="ARBA00023136"/>
    </source>
</evidence>
<gene>
    <name evidence="7" type="ORF">LTR84_008468</name>
</gene>
<evidence type="ECO:0000256" key="1">
    <source>
        <dbReference type="ARBA" id="ARBA00004141"/>
    </source>
</evidence>
<dbReference type="PANTHER" id="PTHR43341:SF6">
    <property type="entry name" value="AMINO ACID TRANSPORTER (EUROFUNG)"/>
    <property type="match status" value="1"/>
</dbReference>
<comment type="subcellular location">
    <subcellularLocation>
        <location evidence="1">Membrane</location>
        <topology evidence="1">Multi-pass membrane protein</topology>
    </subcellularLocation>
</comment>
<evidence type="ECO:0000313" key="7">
    <source>
        <dbReference type="EMBL" id="KAK5046324.1"/>
    </source>
</evidence>
<dbReference type="GO" id="GO:0016020">
    <property type="term" value="C:membrane"/>
    <property type="evidence" value="ECO:0007669"/>
    <property type="project" value="UniProtKB-SubCell"/>
</dbReference>
<feature type="transmembrane region" description="Helical" evidence="5">
    <location>
        <begin position="413"/>
        <end position="433"/>
    </location>
</feature>
<dbReference type="PIRSF" id="PIRSF006060">
    <property type="entry name" value="AA_transporter"/>
    <property type="match status" value="1"/>
</dbReference>
<feature type="transmembrane region" description="Helical" evidence="5">
    <location>
        <begin position="344"/>
        <end position="364"/>
    </location>
</feature>
<feature type="transmembrane region" description="Helical" evidence="5">
    <location>
        <begin position="127"/>
        <end position="151"/>
    </location>
</feature>
<comment type="caution">
    <text evidence="7">The sequence shown here is derived from an EMBL/GenBank/DDBJ whole genome shotgun (WGS) entry which is preliminary data.</text>
</comment>
<accession>A0AAV9MXH5</accession>
<feature type="transmembrane region" description="Helical" evidence="5">
    <location>
        <begin position="157"/>
        <end position="179"/>
    </location>
</feature>
<name>A0AAV9MXH5_9EURO</name>
<feature type="transmembrane region" description="Helical" evidence="5">
    <location>
        <begin position="279"/>
        <end position="298"/>
    </location>
</feature>
<dbReference type="Proteomes" id="UP001358417">
    <property type="component" value="Unassembled WGS sequence"/>
</dbReference>
<dbReference type="GeneID" id="89976631"/>
<dbReference type="GO" id="GO:0015171">
    <property type="term" value="F:amino acid transmembrane transporter activity"/>
    <property type="evidence" value="ECO:0007669"/>
    <property type="project" value="TreeGrafter"/>
</dbReference>
<evidence type="ECO:0000313" key="8">
    <source>
        <dbReference type="Proteomes" id="UP001358417"/>
    </source>
</evidence>
<feature type="domain" description="Amino acid permease/ SLC12A" evidence="6">
    <location>
        <begin position="49"/>
        <end position="514"/>
    </location>
</feature>
<dbReference type="InterPro" id="IPR004841">
    <property type="entry name" value="AA-permease/SLC12A_dom"/>
</dbReference>
<dbReference type="PANTHER" id="PTHR43341">
    <property type="entry name" value="AMINO ACID PERMEASE"/>
    <property type="match status" value="1"/>
</dbReference>
<proteinExistence type="predicted"/>
<keyword evidence="8" id="KW-1185">Reference proteome</keyword>
<feature type="transmembrane region" description="Helical" evidence="5">
    <location>
        <begin position="82"/>
        <end position="106"/>
    </location>
</feature>
<keyword evidence="2 5" id="KW-0812">Transmembrane</keyword>
<evidence type="ECO:0000256" key="3">
    <source>
        <dbReference type="ARBA" id="ARBA00022989"/>
    </source>
</evidence>
<evidence type="ECO:0000256" key="2">
    <source>
        <dbReference type="ARBA" id="ARBA00022692"/>
    </source>
</evidence>
<feature type="transmembrane region" description="Helical" evidence="5">
    <location>
        <begin position="462"/>
        <end position="481"/>
    </location>
</feature>